<organism evidence="2 3">
    <name type="scientific">Muricomes intestini</name>
    <dbReference type="NCBI Taxonomy" id="1796634"/>
    <lineage>
        <taxon>Bacteria</taxon>
        <taxon>Bacillati</taxon>
        <taxon>Bacillota</taxon>
        <taxon>Clostridia</taxon>
        <taxon>Lachnospirales</taxon>
        <taxon>Lachnospiraceae</taxon>
        <taxon>Muricomes</taxon>
    </lineage>
</organism>
<dbReference type="AlphaFoldDB" id="A0A4R3K6S8"/>
<evidence type="ECO:0000313" key="3">
    <source>
        <dbReference type="Proteomes" id="UP000295726"/>
    </source>
</evidence>
<dbReference type="EMBL" id="SLZZ01000011">
    <property type="protein sequence ID" value="TCS78507.1"/>
    <property type="molecule type" value="Genomic_DNA"/>
</dbReference>
<accession>A0A4R3K6S8</accession>
<keyword evidence="3" id="KW-1185">Reference proteome</keyword>
<comment type="caution">
    <text evidence="2">The sequence shown here is derived from an EMBL/GenBank/DDBJ whole genome shotgun (WGS) entry which is preliminary data.</text>
</comment>
<evidence type="ECO:0000313" key="2">
    <source>
        <dbReference type="EMBL" id="TCS78507.1"/>
    </source>
</evidence>
<dbReference type="OrthoDB" id="9766061at2"/>
<name>A0A4R3K6S8_9FIRM</name>
<dbReference type="Pfam" id="PF10926">
    <property type="entry name" value="DUF2800"/>
    <property type="match status" value="1"/>
</dbReference>
<evidence type="ECO:0000256" key="1">
    <source>
        <dbReference type="SAM" id="MobiDB-lite"/>
    </source>
</evidence>
<sequence length="408" mass="46416">MPDVHAKLSASGAKRWMSCPPSAELESQFPDKSSEYAEEGTFAHSLAELILRYNNKELTKKTFTTRLNRLKKDHYYSPELQEYIEDYANLVWEQVNEAKVSCPDAQALFEQRLDFSEYVPKGFGTGDVVIIADDLVQVIDLKYGKGVGVSAEGNPQLRLYGLGAYLEHSMLYDIQRVKMTIIQPRLDNISTEELTVEELLTWAETEVKPKAELAMKGEGEFCTGDHCRFCKAFAVCRVQKDRQMELMKYEFAEGDLLEDSEIGDILSKLDPLVKWAEAIKAYAFDQALSHGVHYDGWKLVEGRSNRKYADEKQAATVLEEAGYQDIYKLKGFTDMEKLVGKKRFAELLSDLIIKPEGKPVLVSEKDKRPELNKAEQVKDEFSDDDYDCAREMREYKQAHDGSLGGPSY</sequence>
<proteinExistence type="predicted"/>
<dbReference type="InterPro" id="IPR021229">
    <property type="entry name" value="DUF2800"/>
</dbReference>
<gene>
    <name evidence="2" type="ORF">EDD59_11132</name>
</gene>
<feature type="compositionally biased region" description="Basic and acidic residues" evidence="1">
    <location>
        <begin position="363"/>
        <end position="380"/>
    </location>
</feature>
<dbReference type="RefSeq" id="WP_132381135.1">
    <property type="nucleotide sequence ID" value="NZ_SLZZ01000011.1"/>
</dbReference>
<protein>
    <submittedName>
        <fullName evidence="2">Uncharacterized protein DUF2800</fullName>
    </submittedName>
</protein>
<feature type="region of interest" description="Disordered" evidence="1">
    <location>
        <begin position="363"/>
        <end position="384"/>
    </location>
</feature>
<reference evidence="2 3" key="1">
    <citation type="submission" date="2019-03" db="EMBL/GenBank/DDBJ databases">
        <title>Genomic Encyclopedia of Type Strains, Phase IV (KMG-IV): sequencing the most valuable type-strain genomes for metagenomic binning, comparative biology and taxonomic classification.</title>
        <authorList>
            <person name="Goeker M."/>
        </authorList>
    </citation>
    <scope>NUCLEOTIDE SEQUENCE [LARGE SCALE GENOMIC DNA]</scope>
    <source>
        <strain evidence="2 3">DSM 29489</strain>
    </source>
</reference>
<dbReference type="Proteomes" id="UP000295726">
    <property type="component" value="Unassembled WGS sequence"/>
</dbReference>